<accession>A0AA35VRW1</accession>
<protein>
    <recommendedName>
        <fullName evidence="2">Phosphopantetheine adenylyltransferase</fullName>
        <ecNumber evidence="1">2.7.7.3</ecNumber>
    </recommendedName>
</protein>
<evidence type="ECO:0000256" key="6">
    <source>
        <dbReference type="ARBA" id="ARBA00022741"/>
    </source>
</evidence>
<feature type="domain" description="Cytidyltransferase-like" evidence="11">
    <location>
        <begin position="1"/>
        <end position="81"/>
    </location>
</feature>
<keyword evidence="8" id="KW-0460">Magnesium</keyword>
<evidence type="ECO:0000313" key="12">
    <source>
        <dbReference type="EMBL" id="CAI7989575.1"/>
    </source>
</evidence>
<evidence type="ECO:0000256" key="5">
    <source>
        <dbReference type="ARBA" id="ARBA00022695"/>
    </source>
</evidence>
<sequence length="114" mass="12886">MLEAVIEPYPQATIDGYTGLTVHYAQERGACAIVRGLREVSDFEWEFKMARMNQQIAPDIDTLFMMANTQYAHISSTLVMEVVQMGQGKVGAEKLREMVPAIVVEFIKKKFDVL</sequence>
<comment type="catalytic activity">
    <reaction evidence="10">
        <text>(R)-4'-phosphopantetheine + ATP + H(+) = 3'-dephospho-CoA + diphosphate</text>
        <dbReference type="Rhea" id="RHEA:19801"/>
        <dbReference type="ChEBI" id="CHEBI:15378"/>
        <dbReference type="ChEBI" id="CHEBI:30616"/>
        <dbReference type="ChEBI" id="CHEBI:33019"/>
        <dbReference type="ChEBI" id="CHEBI:57328"/>
        <dbReference type="ChEBI" id="CHEBI:61723"/>
        <dbReference type="EC" id="2.7.7.3"/>
    </reaction>
</comment>
<gene>
    <name evidence="12" type="ORF">GBAR_LOCUS255</name>
</gene>
<evidence type="ECO:0000256" key="3">
    <source>
        <dbReference type="ARBA" id="ARBA00022490"/>
    </source>
</evidence>
<organism evidence="12 13">
    <name type="scientific">Geodia barretti</name>
    <name type="common">Barrett's horny sponge</name>
    <dbReference type="NCBI Taxonomy" id="519541"/>
    <lineage>
        <taxon>Eukaryota</taxon>
        <taxon>Metazoa</taxon>
        <taxon>Porifera</taxon>
        <taxon>Demospongiae</taxon>
        <taxon>Heteroscleromorpha</taxon>
        <taxon>Tetractinellida</taxon>
        <taxon>Astrophorina</taxon>
        <taxon>Geodiidae</taxon>
        <taxon>Geodia</taxon>
    </lineage>
</organism>
<keyword evidence="4" id="KW-0808">Transferase</keyword>
<evidence type="ECO:0000256" key="9">
    <source>
        <dbReference type="ARBA" id="ARBA00022993"/>
    </source>
</evidence>
<comment type="caution">
    <text evidence="12">The sequence shown here is derived from an EMBL/GenBank/DDBJ whole genome shotgun (WGS) entry which is preliminary data.</text>
</comment>
<dbReference type="GO" id="GO:0004595">
    <property type="term" value="F:pantetheine-phosphate adenylyltransferase activity"/>
    <property type="evidence" value="ECO:0007669"/>
    <property type="project" value="UniProtKB-EC"/>
</dbReference>
<evidence type="ECO:0000256" key="2">
    <source>
        <dbReference type="ARBA" id="ARBA00013868"/>
    </source>
</evidence>
<dbReference type="SUPFAM" id="SSF52374">
    <property type="entry name" value="Nucleotidylyl transferase"/>
    <property type="match status" value="1"/>
</dbReference>
<proteinExistence type="predicted"/>
<keyword evidence="13" id="KW-1185">Reference proteome</keyword>
<dbReference type="InterPro" id="IPR004821">
    <property type="entry name" value="Cyt_trans-like"/>
</dbReference>
<keyword evidence="3" id="KW-0963">Cytoplasm</keyword>
<keyword evidence="6" id="KW-0547">Nucleotide-binding</keyword>
<evidence type="ECO:0000313" key="13">
    <source>
        <dbReference type="Proteomes" id="UP001174909"/>
    </source>
</evidence>
<evidence type="ECO:0000256" key="8">
    <source>
        <dbReference type="ARBA" id="ARBA00022842"/>
    </source>
</evidence>
<keyword evidence="9" id="KW-0173">Coenzyme A biosynthesis</keyword>
<keyword evidence="5 12" id="KW-0548">Nucleotidyltransferase</keyword>
<dbReference type="AlphaFoldDB" id="A0AA35VRW1"/>
<evidence type="ECO:0000256" key="7">
    <source>
        <dbReference type="ARBA" id="ARBA00022840"/>
    </source>
</evidence>
<dbReference type="InterPro" id="IPR014729">
    <property type="entry name" value="Rossmann-like_a/b/a_fold"/>
</dbReference>
<dbReference type="EMBL" id="CASHTH010000033">
    <property type="protein sequence ID" value="CAI7989575.1"/>
    <property type="molecule type" value="Genomic_DNA"/>
</dbReference>
<dbReference type="PRINTS" id="PR01020">
    <property type="entry name" value="LPSBIOSNTHSS"/>
</dbReference>
<name>A0AA35VRW1_GEOBA</name>
<dbReference type="PANTHER" id="PTHR21342:SF1">
    <property type="entry name" value="PHOSPHOPANTETHEINE ADENYLYLTRANSFERASE"/>
    <property type="match status" value="1"/>
</dbReference>
<reference evidence="12" key="1">
    <citation type="submission" date="2023-03" db="EMBL/GenBank/DDBJ databases">
        <authorList>
            <person name="Steffen K."/>
            <person name="Cardenas P."/>
        </authorList>
    </citation>
    <scope>NUCLEOTIDE SEQUENCE</scope>
</reference>
<dbReference type="InterPro" id="IPR001980">
    <property type="entry name" value="PPAT"/>
</dbReference>
<evidence type="ECO:0000259" key="11">
    <source>
        <dbReference type="Pfam" id="PF01467"/>
    </source>
</evidence>
<keyword evidence="7" id="KW-0067">ATP-binding</keyword>
<evidence type="ECO:0000256" key="10">
    <source>
        <dbReference type="ARBA" id="ARBA00029346"/>
    </source>
</evidence>
<dbReference type="Pfam" id="PF01467">
    <property type="entry name" value="CTP_transf_like"/>
    <property type="match status" value="1"/>
</dbReference>
<dbReference type="Gene3D" id="3.40.50.620">
    <property type="entry name" value="HUPs"/>
    <property type="match status" value="1"/>
</dbReference>
<dbReference type="GO" id="GO:0005524">
    <property type="term" value="F:ATP binding"/>
    <property type="evidence" value="ECO:0007669"/>
    <property type="project" value="UniProtKB-KW"/>
</dbReference>
<dbReference type="GO" id="GO:0015937">
    <property type="term" value="P:coenzyme A biosynthetic process"/>
    <property type="evidence" value="ECO:0007669"/>
    <property type="project" value="UniProtKB-KW"/>
</dbReference>
<evidence type="ECO:0000256" key="1">
    <source>
        <dbReference type="ARBA" id="ARBA00012392"/>
    </source>
</evidence>
<dbReference type="PANTHER" id="PTHR21342">
    <property type="entry name" value="PHOSPHOPANTETHEINE ADENYLYLTRANSFERASE"/>
    <property type="match status" value="1"/>
</dbReference>
<dbReference type="EC" id="2.7.7.3" evidence="1"/>
<evidence type="ECO:0000256" key="4">
    <source>
        <dbReference type="ARBA" id="ARBA00022679"/>
    </source>
</evidence>
<dbReference type="Proteomes" id="UP001174909">
    <property type="component" value="Unassembled WGS sequence"/>
</dbReference>